<reference evidence="2 3" key="1">
    <citation type="journal article" date="2021" name="Commun. Biol.">
        <title>The genome of Shorea leprosula (Dipterocarpaceae) highlights the ecological relevance of drought in aseasonal tropical rainforests.</title>
        <authorList>
            <person name="Ng K.K.S."/>
            <person name="Kobayashi M.J."/>
            <person name="Fawcett J.A."/>
            <person name="Hatakeyama M."/>
            <person name="Paape T."/>
            <person name="Ng C.H."/>
            <person name="Ang C.C."/>
            <person name="Tnah L.H."/>
            <person name="Lee C.T."/>
            <person name="Nishiyama T."/>
            <person name="Sese J."/>
            <person name="O'Brien M.J."/>
            <person name="Copetti D."/>
            <person name="Mohd Noor M.I."/>
            <person name="Ong R.C."/>
            <person name="Putra M."/>
            <person name="Sireger I.Z."/>
            <person name="Indrioko S."/>
            <person name="Kosugi Y."/>
            <person name="Izuno A."/>
            <person name="Isagi Y."/>
            <person name="Lee S.L."/>
            <person name="Shimizu K.K."/>
        </authorList>
    </citation>
    <scope>NUCLEOTIDE SEQUENCE [LARGE SCALE GENOMIC DNA]</scope>
    <source>
        <strain evidence="2">214</strain>
    </source>
</reference>
<dbReference type="Pfam" id="PF13966">
    <property type="entry name" value="zf-RVT"/>
    <property type="match status" value="1"/>
</dbReference>
<dbReference type="Gene3D" id="3.30.420.10">
    <property type="entry name" value="Ribonuclease H-like superfamily/Ribonuclease H"/>
    <property type="match status" value="1"/>
</dbReference>
<dbReference type="Pfam" id="PF13456">
    <property type="entry name" value="RVT_3"/>
    <property type="match status" value="1"/>
</dbReference>
<dbReference type="GO" id="GO:0003676">
    <property type="term" value="F:nucleic acid binding"/>
    <property type="evidence" value="ECO:0007669"/>
    <property type="project" value="InterPro"/>
</dbReference>
<dbReference type="InterPro" id="IPR036397">
    <property type="entry name" value="RNaseH_sf"/>
</dbReference>
<organism evidence="2 3">
    <name type="scientific">Rubroshorea leprosula</name>
    <dbReference type="NCBI Taxonomy" id="152421"/>
    <lineage>
        <taxon>Eukaryota</taxon>
        <taxon>Viridiplantae</taxon>
        <taxon>Streptophyta</taxon>
        <taxon>Embryophyta</taxon>
        <taxon>Tracheophyta</taxon>
        <taxon>Spermatophyta</taxon>
        <taxon>Magnoliopsida</taxon>
        <taxon>eudicotyledons</taxon>
        <taxon>Gunneridae</taxon>
        <taxon>Pentapetalae</taxon>
        <taxon>rosids</taxon>
        <taxon>malvids</taxon>
        <taxon>Malvales</taxon>
        <taxon>Dipterocarpaceae</taxon>
        <taxon>Rubroshorea</taxon>
    </lineage>
</organism>
<comment type="caution">
    <text evidence="2">The sequence shown here is derived from an EMBL/GenBank/DDBJ whole genome shotgun (WGS) entry which is preliminary data.</text>
</comment>
<dbReference type="SUPFAM" id="SSF53098">
    <property type="entry name" value="Ribonuclease H-like"/>
    <property type="match status" value="1"/>
</dbReference>
<accession>A0AAV5JP02</accession>
<dbReference type="InterPro" id="IPR002156">
    <property type="entry name" value="RNaseH_domain"/>
</dbReference>
<evidence type="ECO:0000259" key="1">
    <source>
        <dbReference type="PROSITE" id="PS50879"/>
    </source>
</evidence>
<dbReference type="InterPro" id="IPR026960">
    <property type="entry name" value="RVT-Znf"/>
</dbReference>
<dbReference type="PROSITE" id="PS50879">
    <property type="entry name" value="RNASE_H_1"/>
    <property type="match status" value="1"/>
</dbReference>
<dbReference type="PANTHER" id="PTHR47723">
    <property type="entry name" value="OS05G0353850 PROTEIN"/>
    <property type="match status" value="1"/>
</dbReference>
<name>A0AAV5JP02_9ROSI</name>
<evidence type="ECO:0000313" key="3">
    <source>
        <dbReference type="Proteomes" id="UP001054252"/>
    </source>
</evidence>
<dbReference type="AlphaFoldDB" id="A0AAV5JP02"/>
<dbReference type="PANTHER" id="PTHR47723:SF19">
    <property type="entry name" value="POLYNUCLEOTIDYL TRANSFERASE, RIBONUCLEASE H-LIKE SUPERFAMILY PROTEIN"/>
    <property type="match status" value="1"/>
</dbReference>
<dbReference type="CDD" id="cd06222">
    <property type="entry name" value="RNase_H_like"/>
    <property type="match status" value="1"/>
</dbReference>
<keyword evidence="3" id="KW-1185">Reference proteome</keyword>
<sequence>MCKLNWRLHSEKSNTWSKLFCRKYSIVDPRDPLPNHGSPTLQAMKEGRSLFQRGLRWIPRNGNSIFFWNDCWVGNQPLSKVFYGPHLPSSDSVLLADVLLDGSTSGIAYHLPQELLAQMQAIPIATNTTLEDNFSPSSALCLLRDLPTTKDCTWSWIWKVVTLPKIQFFIWLLSHCRLKSLAFLHRLNISPSPNCPRCHDAEETIDHIFRGCPLSIHLWNLLLPGAIVPGEYSTFTSWLKANLDVNTSLQSWSTSITFRAIDFWSSIPPPVALKTRTQGLFAWSKPSFGCIKLNTDGASEGNPGPAGAGGVFRDHLGNFIIGFSRKVGFATSLAAELWAIRDGLLIAIHRGFNNLIVESDSKTAISMITAGSYNCHHLSTLILDCRELLRQFENIQIGHAVRECNMTADCFARMGTTLSSPSFCIFESCPPSAAFFCCADAYGLQQPTVEKFDGATSDPDVPQSYSNKLVVYVLLVGFQGKLSVVPGTNLPSIQAGEEKSNSDSGLSCESEKHLDFALCEDILENCTLGMESIQYRALVSFTEPNTMGQLLSNNFPRRQEFRGQPQMQEEYQVLFNCVCQTLARKT</sequence>
<proteinExistence type="predicted"/>
<evidence type="ECO:0000313" key="2">
    <source>
        <dbReference type="EMBL" id="GKV13012.1"/>
    </source>
</evidence>
<gene>
    <name evidence="2" type="ORF">SLEP1_g24089</name>
</gene>
<dbReference type="GO" id="GO:0004523">
    <property type="term" value="F:RNA-DNA hybrid ribonuclease activity"/>
    <property type="evidence" value="ECO:0007669"/>
    <property type="project" value="InterPro"/>
</dbReference>
<dbReference type="InterPro" id="IPR044730">
    <property type="entry name" value="RNase_H-like_dom_plant"/>
</dbReference>
<dbReference type="InterPro" id="IPR012337">
    <property type="entry name" value="RNaseH-like_sf"/>
</dbReference>
<dbReference type="Proteomes" id="UP001054252">
    <property type="component" value="Unassembled WGS sequence"/>
</dbReference>
<protein>
    <recommendedName>
        <fullName evidence="1">RNase H type-1 domain-containing protein</fullName>
    </recommendedName>
</protein>
<dbReference type="EMBL" id="BPVZ01000037">
    <property type="protein sequence ID" value="GKV13012.1"/>
    <property type="molecule type" value="Genomic_DNA"/>
</dbReference>
<dbReference type="InterPro" id="IPR053151">
    <property type="entry name" value="RNase_H-like"/>
</dbReference>
<feature type="domain" description="RNase H type-1" evidence="1">
    <location>
        <begin position="287"/>
        <end position="417"/>
    </location>
</feature>